<comment type="caution">
    <text evidence="2">The sequence shown here is derived from an EMBL/GenBank/DDBJ whole genome shotgun (WGS) entry which is preliminary data.</text>
</comment>
<evidence type="ECO:0000313" key="2">
    <source>
        <dbReference type="EMBL" id="RAU22483.1"/>
    </source>
</evidence>
<sequence length="73" mass="7841">MTPRDLALGLMWSGTLLLAGLLLYRLRLGAWSLEDEEIPKSTQGQWVTAGLALSAAGLGLGLFVWSWFAHGVG</sequence>
<keyword evidence="1" id="KW-0812">Transmembrane</keyword>
<dbReference type="Proteomes" id="UP000251075">
    <property type="component" value="Unassembled WGS sequence"/>
</dbReference>
<proteinExistence type="predicted"/>
<accession>A0A364NZL1</accession>
<dbReference type="RefSeq" id="WP_112143186.1">
    <property type="nucleotide sequence ID" value="NZ_PGTO01000004.1"/>
</dbReference>
<feature type="transmembrane region" description="Helical" evidence="1">
    <location>
        <begin position="6"/>
        <end position="26"/>
    </location>
</feature>
<keyword evidence="1" id="KW-0472">Membrane</keyword>
<name>A0A364NZL1_9PROT</name>
<feature type="transmembrane region" description="Helical" evidence="1">
    <location>
        <begin position="46"/>
        <end position="68"/>
    </location>
</feature>
<reference evidence="2 3" key="1">
    <citation type="submission" date="2017-11" db="EMBL/GenBank/DDBJ databases">
        <title>Draft genome sequence of magnetotactic bacterium Magnetospirillum kuznetsovii LBB-42.</title>
        <authorList>
            <person name="Grouzdev D.S."/>
            <person name="Rysina M.S."/>
            <person name="Baslerov R.V."/>
            <person name="Koziaeva V."/>
        </authorList>
    </citation>
    <scope>NUCLEOTIDE SEQUENCE [LARGE SCALE GENOMIC DNA]</scope>
    <source>
        <strain evidence="2 3">LBB-42</strain>
    </source>
</reference>
<dbReference type="AlphaFoldDB" id="A0A364NZL1"/>
<organism evidence="2 3">
    <name type="scientific">Paramagnetospirillum kuznetsovii</name>
    <dbReference type="NCBI Taxonomy" id="2053833"/>
    <lineage>
        <taxon>Bacteria</taxon>
        <taxon>Pseudomonadati</taxon>
        <taxon>Pseudomonadota</taxon>
        <taxon>Alphaproteobacteria</taxon>
        <taxon>Rhodospirillales</taxon>
        <taxon>Magnetospirillaceae</taxon>
        <taxon>Paramagnetospirillum</taxon>
    </lineage>
</organism>
<keyword evidence="3" id="KW-1185">Reference proteome</keyword>
<dbReference type="EMBL" id="PGTO01000004">
    <property type="protein sequence ID" value="RAU22483.1"/>
    <property type="molecule type" value="Genomic_DNA"/>
</dbReference>
<evidence type="ECO:0000313" key="3">
    <source>
        <dbReference type="Proteomes" id="UP000251075"/>
    </source>
</evidence>
<protein>
    <submittedName>
        <fullName evidence="2">Uncharacterized protein</fullName>
    </submittedName>
</protein>
<keyword evidence="1" id="KW-1133">Transmembrane helix</keyword>
<gene>
    <name evidence="2" type="ORF">CU669_07235</name>
</gene>
<evidence type="ECO:0000256" key="1">
    <source>
        <dbReference type="SAM" id="Phobius"/>
    </source>
</evidence>